<dbReference type="Gene3D" id="3.50.50.60">
    <property type="entry name" value="FAD/NAD(P)-binding domain"/>
    <property type="match status" value="1"/>
</dbReference>
<dbReference type="RefSeq" id="WP_253845355.1">
    <property type="nucleotide sequence ID" value="NZ_BIFY01000078.1"/>
</dbReference>
<gene>
    <name evidence="2" type="ORF">MiAbB_03545</name>
</gene>
<proteinExistence type="predicted"/>
<sequence length="93" mass="10227">MSYIDRNQFSATFDIAIIGGGFSGSLVTANLLRDTGTPLSIALIERRKPLGTGIAYGTRDSGHLLNIPAGKMSAFEDDPEHFLHWLYSERLRS</sequence>
<dbReference type="InterPro" id="IPR036188">
    <property type="entry name" value="FAD/NAD-bd_sf"/>
</dbReference>
<organism evidence="2 3">
    <name type="scientific">Microcystis aeruginosa NIES-4285</name>
    <dbReference type="NCBI Taxonomy" id="2497681"/>
    <lineage>
        <taxon>Bacteria</taxon>
        <taxon>Bacillati</taxon>
        <taxon>Cyanobacteriota</taxon>
        <taxon>Cyanophyceae</taxon>
        <taxon>Oscillatoriophycideae</taxon>
        <taxon>Chroococcales</taxon>
        <taxon>Microcystaceae</taxon>
        <taxon>Microcystis</taxon>
    </lineage>
</organism>
<dbReference type="InterPro" id="IPR038732">
    <property type="entry name" value="HpyO/CreE_NAD-binding"/>
</dbReference>
<dbReference type="AlphaFoldDB" id="A0A402DHB3"/>
<dbReference type="Pfam" id="PF13454">
    <property type="entry name" value="NAD_binding_9"/>
    <property type="match status" value="1"/>
</dbReference>
<dbReference type="InterPro" id="IPR052189">
    <property type="entry name" value="L-asp_N-monooxygenase_NS-form"/>
</dbReference>
<name>A0A402DHB3_MICAE</name>
<reference evidence="3" key="1">
    <citation type="submission" date="2018-12" db="EMBL/GenBank/DDBJ databases">
        <title>Genome sequence of Microcystis aeruginosa NIES-4285.</title>
        <authorList>
            <person name="Tanabe Y."/>
        </authorList>
    </citation>
    <scope>NUCLEOTIDE SEQUENCE [LARGE SCALE GENOMIC DNA]</scope>
    <source>
        <strain evidence="3">NIES-4285</strain>
    </source>
</reference>
<comment type="caution">
    <text evidence="2">The sequence shown here is derived from an EMBL/GenBank/DDBJ whole genome shotgun (WGS) entry which is preliminary data.</text>
</comment>
<evidence type="ECO:0000313" key="2">
    <source>
        <dbReference type="EMBL" id="GCE61606.1"/>
    </source>
</evidence>
<dbReference type="Proteomes" id="UP000289660">
    <property type="component" value="Unassembled WGS sequence"/>
</dbReference>
<accession>A0A402DHB3</accession>
<feature type="domain" description="FAD-dependent urate hydroxylase HpyO/Asp monooxygenase CreE-like FAD/NAD(P)-binding" evidence="1">
    <location>
        <begin position="16"/>
        <end position="90"/>
    </location>
</feature>
<evidence type="ECO:0000259" key="1">
    <source>
        <dbReference type="Pfam" id="PF13454"/>
    </source>
</evidence>
<dbReference type="PANTHER" id="PTHR40254:SF1">
    <property type="entry name" value="BLR0577 PROTEIN"/>
    <property type="match status" value="1"/>
</dbReference>
<dbReference type="PANTHER" id="PTHR40254">
    <property type="entry name" value="BLR0577 PROTEIN"/>
    <property type="match status" value="1"/>
</dbReference>
<protein>
    <recommendedName>
        <fullName evidence="1">FAD-dependent urate hydroxylase HpyO/Asp monooxygenase CreE-like FAD/NAD(P)-binding domain-containing protein</fullName>
    </recommendedName>
</protein>
<dbReference type="SUPFAM" id="SSF51905">
    <property type="entry name" value="FAD/NAD(P)-binding domain"/>
    <property type="match status" value="1"/>
</dbReference>
<dbReference type="EMBL" id="BIFY01000078">
    <property type="protein sequence ID" value="GCE61606.1"/>
    <property type="molecule type" value="Genomic_DNA"/>
</dbReference>
<evidence type="ECO:0000313" key="3">
    <source>
        <dbReference type="Proteomes" id="UP000289660"/>
    </source>
</evidence>